<dbReference type="Pfam" id="PF03483">
    <property type="entry name" value="B3_4"/>
    <property type="match status" value="1"/>
</dbReference>
<dbReference type="SUPFAM" id="SSF56037">
    <property type="entry name" value="PheT/TilS domain"/>
    <property type="match status" value="1"/>
</dbReference>
<dbReference type="AlphaFoldDB" id="A0A5D4RUA3"/>
<evidence type="ECO:0000259" key="1">
    <source>
        <dbReference type="SMART" id="SM00873"/>
    </source>
</evidence>
<dbReference type="EMBL" id="VTEQ01000003">
    <property type="protein sequence ID" value="TYS54339.1"/>
    <property type="molecule type" value="Genomic_DNA"/>
</dbReference>
<protein>
    <recommendedName>
        <fullName evidence="1">B3/B4 tRNA-binding domain-containing protein</fullName>
    </recommendedName>
</protein>
<dbReference type="GO" id="GO:0004826">
    <property type="term" value="F:phenylalanine-tRNA ligase activity"/>
    <property type="evidence" value="ECO:0007669"/>
    <property type="project" value="InterPro"/>
</dbReference>
<sequence length="238" mass="26664">MINYFKRNVEGNEVEIIIDSTLKEKVPDFKAGIIHYRGIEVGESPQMLKGRLQLFQESIYFDLQDQSVTDFPGISEWRDVFRKTGKDPNRYRHSAEALYRRIGKQNYLGTINSAIDLNNFFSLRYQVPVGVYDWNKVDGNSLTLRVGGPGESYKGLNGRDNSLEGLIIACDGSGPFGSPFVDSARAPVDEKTTEAVQIIYMKPSLSSDECDQLTSSLEEMFIGIHGGEATHTVVTTDY</sequence>
<organism evidence="2 3">
    <name type="scientific">Rossellomorea marisflavi</name>
    <dbReference type="NCBI Taxonomy" id="189381"/>
    <lineage>
        <taxon>Bacteria</taxon>
        <taxon>Bacillati</taxon>
        <taxon>Bacillota</taxon>
        <taxon>Bacilli</taxon>
        <taxon>Bacillales</taxon>
        <taxon>Bacillaceae</taxon>
        <taxon>Rossellomorea</taxon>
    </lineage>
</organism>
<dbReference type="InterPro" id="IPR020825">
    <property type="entry name" value="Phe-tRNA_synthase-like_B3/B4"/>
</dbReference>
<dbReference type="SMART" id="SM00873">
    <property type="entry name" value="B3_4"/>
    <property type="match status" value="1"/>
</dbReference>
<dbReference type="PANTHER" id="PTHR39209:SF2">
    <property type="entry name" value="CYTOPLASMIC PROTEIN"/>
    <property type="match status" value="1"/>
</dbReference>
<gene>
    <name evidence="2" type="ORF">FZC83_14115</name>
</gene>
<feature type="domain" description="B3/B4 tRNA-binding" evidence="1">
    <location>
        <begin position="75"/>
        <end position="222"/>
    </location>
</feature>
<dbReference type="Gene3D" id="3.50.40.10">
    <property type="entry name" value="Phenylalanyl-trna Synthetase, Chain B, domain 3"/>
    <property type="match status" value="1"/>
</dbReference>
<proteinExistence type="predicted"/>
<reference evidence="2 3" key="1">
    <citation type="submission" date="2019-08" db="EMBL/GenBank/DDBJ databases">
        <title>Bacillus genomes from the desert of Cuatro Cienegas, Coahuila.</title>
        <authorList>
            <person name="Olmedo-Alvarez G."/>
        </authorList>
    </citation>
    <scope>NUCLEOTIDE SEQUENCE [LARGE SCALE GENOMIC DNA]</scope>
    <source>
        <strain evidence="2 3">CH108_3D</strain>
    </source>
</reference>
<comment type="caution">
    <text evidence="2">The sequence shown here is derived from an EMBL/GenBank/DDBJ whole genome shotgun (WGS) entry which is preliminary data.</text>
</comment>
<dbReference type="Proteomes" id="UP000322997">
    <property type="component" value="Unassembled WGS sequence"/>
</dbReference>
<dbReference type="PANTHER" id="PTHR39209">
    <property type="match status" value="1"/>
</dbReference>
<dbReference type="GO" id="GO:0003723">
    <property type="term" value="F:RNA binding"/>
    <property type="evidence" value="ECO:0007669"/>
    <property type="project" value="InterPro"/>
</dbReference>
<dbReference type="InterPro" id="IPR005146">
    <property type="entry name" value="B3/B4_tRNA-bd"/>
</dbReference>
<accession>A0A5D4RUA3</accession>
<evidence type="ECO:0000313" key="2">
    <source>
        <dbReference type="EMBL" id="TYS54339.1"/>
    </source>
</evidence>
<name>A0A5D4RUA3_9BACI</name>
<evidence type="ECO:0000313" key="3">
    <source>
        <dbReference type="Proteomes" id="UP000322997"/>
    </source>
</evidence>